<protein>
    <submittedName>
        <fullName evidence="1">Uncharacterized protein</fullName>
    </submittedName>
</protein>
<dbReference type="Proteomes" id="UP001642464">
    <property type="component" value="Unassembled WGS sequence"/>
</dbReference>
<accession>A0ABP0IIQ8</accession>
<dbReference type="EMBL" id="CAXAMM010004025">
    <property type="protein sequence ID" value="CAK9002188.1"/>
    <property type="molecule type" value="Genomic_DNA"/>
</dbReference>
<evidence type="ECO:0000313" key="1">
    <source>
        <dbReference type="EMBL" id="CAK9002188.1"/>
    </source>
</evidence>
<comment type="caution">
    <text evidence="1">The sequence shown here is derived from an EMBL/GenBank/DDBJ whole genome shotgun (WGS) entry which is preliminary data.</text>
</comment>
<organism evidence="1 2">
    <name type="scientific">Durusdinium trenchii</name>
    <dbReference type="NCBI Taxonomy" id="1381693"/>
    <lineage>
        <taxon>Eukaryota</taxon>
        <taxon>Sar</taxon>
        <taxon>Alveolata</taxon>
        <taxon>Dinophyceae</taxon>
        <taxon>Suessiales</taxon>
        <taxon>Symbiodiniaceae</taxon>
        <taxon>Durusdinium</taxon>
    </lineage>
</organism>
<proteinExistence type="predicted"/>
<sequence length="678" mass="73935">MKQFLQAILLGVFSDAFKFGTEPVEVPVEVESLNFSLANTRVDLALALPVVLVNLSNYTGLIMHHNEAITSDALVTHHFGDLLADLELLYDKVEGFYTILHQHMGADGPLYCPKRHAGTIRECISVAMCLLQSAVPVHVPLYVYASYLEQVARFDDLTATLLQMSLMQEENSTAMNEPLMPIPEEYVCSSDEDVDLALLQYQTSTMATSVAFRKALTSSHRILNEHESNSSMVHTEQQLESAWQPVCHLMGCDHTRFWDVYFSSHEHSTSLLDSSLPRAAVLTALKAEVTSRVKLENKMQRFVRVYQSAFFGFFNGHKDVSEKSFHGYHERNKQATHGFVASAMKSVAELDAAHAMSILGTELFVKYAQSVQTSANLGGRRRRRKGFGKWAKKKAKQTKSVAKKGIDAAETHVVDNAVKYGQKAVDAVKNMDAGVPAEVWNKIPGPIKDDLEKYAAKAWDAIPDELINVIMSLLRCFGSTNVFGGAGYSVTSGPVSGTIGLAVGASWVNKMQWKDLIGMDPAKVAQHLAGKPMPDDTFVIPFKALIEGQKFPSVWLSLFISLTIGPSVGKGAGLWGGVSFAASVSCGVDTKTMHSNSDDSDLTQNSLFRPDKYGSCSGTLSASVSSTGWVSLAKQKDPIPPCPAGGQLGPSTCSVYAGASLTVMCCWMDFITKANNCR</sequence>
<reference evidence="1 2" key="1">
    <citation type="submission" date="2024-02" db="EMBL/GenBank/DDBJ databases">
        <authorList>
            <person name="Chen Y."/>
            <person name="Shah S."/>
            <person name="Dougan E. K."/>
            <person name="Thang M."/>
            <person name="Chan C."/>
        </authorList>
    </citation>
    <scope>NUCLEOTIDE SEQUENCE [LARGE SCALE GENOMIC DNA]</scope>
</reference>
<gene>
    <name evidence="1" type="ORF">SCF082_LOCUS7235</name>
</gene>
<name>A0ABP0IIQ8_9DINO</name>
<keyword evidence="2" id="KW-1185">Reference proteome</keyword>
<evidence type="ECO:0000313" key="2">
    <source>
        <dbReference type="Proteomes" id="UP001642464"/>
    </source>
</evidence>